<dbReference type="EMBL" id="VUNB01000003">
    <property type="protein sequence ID" value="MST68684.1"/>
    <property type="molecule type" value="Genomic_DNA"/>
</dbReference>
<dbReference type="GO" id="GO:0046872">
    <property type="term" value="F:metal ion binding"/>
    <property type="evidence" value="ECO:0007669"/>
    <property type="project" value="UniProtKB-KW"/>
</dbReference>
<dbReference type="RefSeq" id="WP_154572164.1">
    <property type="nucleotide sequence ID" value="NZ_VUNB01000003.1"/>
</dbReference>
<dbReference type="SFLD" id="SFLDS00029">
    <property type="entry name" value="Radical_SAM"/>
    <property type="match status" value="1"/>
</dbReference>
<dbReference type="SFLD" id="SFLDG01082">
    <property type="entry name" value="B12-binding_domain_containing"/>
    <property type="match status" value="1"/>
</dbReference>
<dbReference type="InterPro" id="IPR058240">
    <property type="entry name" value="rSAM_sf"/>
</dbReference>
<dbReference type="SMART" id="SM00729">
    <property type="entry name" value="Elp3"/>
    <property type="match status" value="1"/>
</dbReference>
<keyword evidence="5" id="KW-0408">Iron</keyword>
<dbReference type="CDD" id="cd01335">
    <property type="entry name" value="Radical_SAM"/>
    <property type="match status" value="1"/>
</dbReference>
<sequence>MKKHAIIPVFIPHLGCPYDCVFCNQKEITAREEAPDPEEIRKTIDQWLSTLEGKEVEIAFYGGSFTGIPMELQSAYLDVAVEYKEKGLVQKLHLSTRPDFINREILDNLKAHQVDVIELGAQSFDNEVLRLSGRGHSADQTRQAAALIREYGFQLGIQLMIGLPGDSFESCIMSAEEAVKLKPDLARLYPTIVLDNTPLFRMYESGRYRPLSREEAVRTTAEMYKILDDAGIYIMRVGLKSTDIIGDGGVVNGGTYHPAFRQLVEGRIAREKILPMLEAVVNEKGPELMERPGPRRTHRPSPRRKVDVYANPDSFSNMIGNSGENRKYFEEKFPQLNLKYGTDETLGKGEFRVVEK</sequence>
<keyword evidence="4" id="KW-0479">Metal-binding</keyword>
<dbReference type="InterPro" id="IPR023404">
    <property type="entry name" value="rSAM_horseshoe"/>
</dbReference>
<evidence type="ECO:0000256" key="2">
    <source>
        <dbReference type="ARBA" id="ARBA00022485"/>
    </source>
</evidence>
<evidence type="ECO:0000256" key="7">
    <source>
        <dbReference type="SAM" id="MobiDB-lite"/>
    </source>
</evidence>
<feature type="domain" description="Radical SAM core" evidence="8">
    <location>
        <begin position="1"/>
        <end position="240"/>
    </location>
</feature>
<evidence type="ECO:0000256" key="4">
    <source>
        <dbReference type="ARBA" id="ARBA00022723"/>
    </source>
</evidence>
<dbReference type="Pfam" id="PF04055">
    <property type="entry name" value="Radical_SAM"/>
    <property type="match status" value="1"/>
</dbReference>
<dbReference type="GO" id="GO:0005737">
    <property type="term" value="C:cytoplasm"/>
    <property type="evidence" value="ECO:0007669"/>
    <property type="project" value="TreeGrafter"/>
</dbReference>
<dbReference type="InterPro" id="IPR032432">
    <property type="entry name" value="Radical_SAM_C"/>
</dbReference>
<proteinExistence type="predicted"/>
<name>A0A6A8MA25_9FIRM</name>
<evidence type="ECO:0000256" key="6">
    <source>
        <dbReference type="ARBA" id="ARBA00023014"/>
    </source>
</evidence>
<reference evidence="9" key="1">
    <citation type="submission" date="2019-09" db="EMBL/GenBank/DDBJ databases">
        <title>In-depth cultivation of the pig gut microbiome towards novel bacterial diversity and tailored functional studies.</title>
        <authorList>
            <person name="Wylensek D."/>
            <person name="Hitch T.C.A."/>
            <person name="Clavel T."/>
        </authorList>
    </citation>
    <scope>NUCLEOTIDE SEQUENCE</scope>
    <source>
        <strain evidence="9">RF-744-FAT-WT-3</strain>
    </source>
</reference>
<organism evidence="9">
    <name type="scientific">Baileyella intestinalis</name>
    <dbReference type="NCBI Taxonomy" id="2606709"/>
    <lineage>
        <taxon>Bacteria</taxon>
        <taxon>Bacillati</taxon>
        <taxon>Bacillota</taxon>
        <taxon>Clostridia</taxon>
        <taxon>Peptostreptococcales</taxon>
        <taxon>Anaerovoracaceae</taxon>
        <taxon>Baileyella</taxon>
    </lineage>
</organism>
<keyword evidence="2" id="KW-0004">4Fe-4S</keyword>
<comment type="cofactor">
    <cofactor evidence="1">
        <name>[4Fe-4S] cluster</name>
        <dbReference type="ChEBI" id="CHEBI:49883"/>
    </cofactor>
</comment>
<keyword evidence="3" id="KW-0949">S-adenosyl-L-methionine</keyword>
<dbReference type="AlphaFoldDB" id="A0A6A8MA25"/>
<accession>A0A6A8MA25</accession>
<dbReference type="InterPro" id="IPR006638">
    <property type="entry name" value="Elp3/MiaA/NifB-like_rSAM"/>
</dbReference>
<dbReference type="Gene3D" id="3.80.30.20">
    <property type="entry name" value="tm_1862 like domain"/>
    <property type="match status" value="1"/>
</dbReference>
<dbReference type="SUPFAM" id="SSF102114">
    <property type="entry name" value="Radical SAM enzymes"/>
    <property type="match status" value="1"/>
</dbReference>
<dbReference type="PROSITE" id="PS51918">
    <property type="entry name" value="RADICAL_SAM"/>
    <property type="match status" value="1"/>
</dbReference>
<feature type="region of interest" description="Disordered" evidence="7">
    <location>
        <begin position="287"/>
        <end position="307"/>
    </location>
</feature>
<evidence type="ECO:0000259" key="8">
    <source>
        <dbReference type="PROSITE" id="PS51918"/>
    </source>
</evidence>
<evidence type="ECO:0000256" key="1">
    <source>
        <dbReference type="ARBA" id="ARBA00001966"/>
    </source>
</evidence>
<protein>
    <submittedName>
        <fullName evidence="9">Radical SAM protein</fullName>
    </submittedName>
</protein>
<dbReference type="Pfam" id="PF16199">
    <property type="entry name" value="Radical_SAM_C"/>
    <property type="match status" value="1"/>
</dbReference>
<feature type="compositionally biased region" description="Basic residues" evidence="7">
    <location>
        <begin position="294"/>
        <end position="303"/>
    </location>
</feature>
<dbReference type="InterPro" id="IPR039661">
    <property type="entry name" value="ELP3"/>
</dbReference>
<keyword evidence="6" id="KW-0411">Iron-sulfur</keyword>
<dbReference type="SFLD" id="SFLDG01086">
    <property type="entry name" value="elongater_protein-like"/>
    <property type="match status" value="1"/>
</dbReference>
<evidence type="ECO:0000313" key="9">
    <source>
        <dbReference type="EMBL" id="MST68684.1"/>
    </source>
</evidence>
<dbReference type="GO" id="GO:0003824">
    <property type="term" value="F:catalytic activity"/>
    <property type="evidence" value="ECO:0007669"/>
    <property type="project" value="InterPro"/>
</dbReference>
<dbReference type="PANTHER" id="PTHR11135">
    <property type="entry name" value="HISTONE ACETYLTRANSFERASE-RELATED"/>
    <property type="match status" value="1"/>
</dbReference>
<comment type="caution">
    <text evidence="9">The sequence shown here is derived from an EMBL/GenBank/DDBJ whole genome shotgun (WGS) entry which is preliminary data.</text>
</comment>
<evidence type="ECO:0000256" key="5">
    <source>
        <dbReference type="ARBA" id="ARBA00023004"/>
    </source>
</evidence>
<dbReference type="PANTHER" id="PTHR11135:SF0">
    <property type="entry name" value="ELONGATOR COMPLEX PROTEIN 3"/>
    <property type="match status" value="1"/>
</dbReference>
<gene>
    <name evidence="9" type="ORF">FYJ66_03650</name>
</gene>
<dbReference type="GO" id="GO:0051539">
    <property type="term" value="F:4 iron, 4 sulfur cluster binding"/>
    <property type="evidence" value="ECO:0007669"/>
    <property type="project" value="UniProtKB-KW"/>
</dbReference>
<evidence type="ECO:0000256" key="3">
    <source>
        <dbReference type="ARBA" id="ARBA00022691"/>
    </source>
</evidence>
<dbReference type="InterPro" id="IPR007197">
    <property type="entry name" value="rSAM"/>
</dbReference>
<dbReference type="GO" id="GO:0002926">
    <property type="term" value="P:tRNA wobble base 5-methoxycarbonylmethyl-2-thiouridinylation"/>
    <property type="evidence" value="ECO:0007669"/>
    <property type="project" value="TreeGrafter"/>
</dbReference>